<dbReference type="SMART" id="SM00382">
    <property type="entry name" value="AAA"/>
    <property type="match status" value="1"/>
</dbReference>
<dbReference type="InterPro" id="IPR003959">
    <property type="entry name" value="ATPase_AAA_core"/>
</dbReference>
<protein>
    <submittedName>
        <fullName evidence="3">P-loop containing nucleoside triphosphate hydrolase protein</fullName>
    </submittedName>
</protein>
<dbReference type="Pfam" id="PF22942">
    <property type="entry name" value="DUF7025"/>
    <property type="match status" value="1"/>
</dbReference>
<dbReference type="SUPFAM" id="SSF52540">
    <property type="entry name" value="P-loop containing nucleoside triphosphate hydrolases"/>
    <property type="match status" value="1"/>
</dbReference>
<accession>A0A167X0V9</accession>
<dbReference type="Gene3D" id="3.40.50.300">
    <property type="entry name" value="P-loop containing nucleotide triphosphate hydrolases"/>
    <property type="match status" value="1"/>
</dbReference>
<dbReference type="GO" id="GO:0005524">
    <property type="term" value="F:ATP binding"/>
    <property type="evidence" value="ECO:0007669"/>
    <property type="project" value="InterPro"/>
</dbReference>
<organism evidence="3 4">
    <name type="scientific">Athelia psychrophila</name>
    <dbReference type="NCBI Taxonomy" id="1759441"/>
    <lineage>
        <taxon>Eukaryota</taxon>
        <taxon>Fungi</taxon>
        <taxon>Dikarya</taxon>
        <taxon>Basidiomycota</taxon>
        <taxon>Agaricomycotina</taxon>
        <taxon>Agaricomycetes</taxon>
        <taxon>Agaricomycetidae</taxon>
        <taxon>Atheliales</taxon>
        <taxon>Atheliaceae</taxon>
        <taxon>Athelia</taxon>
    </lineage>
</organism>
<reference evidence="3 4" key="1">
    <citation type="journal article" date="2016" name="Mol. Biol. Evol.">
        <title>Comparative Genomics of Early-Diverging Mushroom-Forming Fungi Provides Insights into the Origins of Lignocellulose Decay Capabilities.</title>
        <authorList>
            <person name="Nagy L.G."/>
            <person name="Riley R."/>
            <person name="Tritt A."/>
            <person name="Adam C."/>
            <person name="Daum C."/>
            <person name="Floudas D."/>
            <person name="Sun H."/>
            <person name="Yadav J.S."/>
            <person name="Pangilinan J."/>
            <person name="Larsson K.H."/>
            <person name="Matsuura K."/>
            <person name="Barry K."/>
            <person name="Labutti K."/>
            <person name="Kuo R."/>
            <person name="Ohm R.A."/>
            <person name="Bhattacharya S.S."/>
            <person name="Shirouzu T."/>
            <person name="Yoshinaga Y."/>
            <person name="Martin F.M."/>
            <person name="Grigoriev I.V."/>
            <person name="Hibbett D.S."/>
        </authorList>
    </citation>
    <scope>NUCLEOTIDE SEQUENCE [LARGE SCALE GENOMIC DNA]</scope>
    <source>
        <strain evidence="3 4">CBS 109695</strain>
    </source>
</reference>
<dbReference type="STRING" id="436010.A0A167X0V9"/>
<feature type="region of interest" description="Disordered" evidence="1">
    <location>
        <begin position="1"/>
        <end position="47"/>
    </location>
</feature>
<evidence type="ECO:0000313" key="3">
    <source>
        <dbReference type="EMBL" id="KZP06702.1"/>
    </source>
</evidence>
<dbReference type="GO" id="GO:0016887">
    <property type="term" value="F:ATP hydrolysis activity"/>
    <property type="evidence" value="ECO:0007669"/>
    <property type="project" value="InterPro"/>
</dbReference>
<evidence type="ECO:0000259" key="2">
    <source>
        <dbReference type="SMART" id="SM00382"/>
    </source>
</evidence>
<dbReference type="InterPro" id="IPR027417">
    <property type="entry name" value="P-loop_NTPase"/>
</dbReference>
<dbReference type="PANTHER" id="PTHR46411:SF3">
    <property type="entry name" value="AAA+ ATPASE DOMAIN-CONTAINING PROTEIN"/>
    <property type="match status" value="1"/>
</dbReference>
<dbReference type="Pfam" id="PF00004">
    <property type="entry name" value="AAA"/>
    <property type="match status" value="1"/>
</dbReference>
<dbReference type="CDD" id="cd19481">
    <property type="entry name" value="RecA-like_protease"/>
    <property type="match status" value="1"/>
</dbReference>
<sequence>MRRYLSTKPRPQPTVDTEKNSVDPDDDSERSTIGRSPTVQASDTPLPPVSLKVKRLDYYYSKWSRKWKYQPTSSNTLPEMRSGPAAALEPGKEDPWAQFCFVVVRTIPQAEDQAITYKVDIKSPYLLTACKEVIQDVPGLSWNAIPLELDPQLLLTFLPKFEAHQLALNAKPHSSVEEQNIANAIGALVTYLHTDYRATLAQFAHLAGHGEITYDLIGTLLVPRSTLLTRCAVTGELQALTLLSATKVVTGCGSMHQLICEALDWDPEESRFIRTQSRAVIASFPGTVKITDLDVYPIQYHPAEQEVRSALVERGRKWAQFTGVHHIHYKAMAAIRCEDKIIKYNLNSRVMIDKGNFKRLHPNYTYPMAKPEKAAAPRRRRRPGPGEGGPEPVSYAHIPLQHETLTAPEHAEPEDDELLIATAVLYGFSLADKLWLELNVADVQPITWNPDAFENLVLPSGRKMLLQSLVEAHNTELNGFDDFVKGKGRGLVINLFGPPGVGKTLSAEATSEHVKRPLYVVGAADLGTQASTLDTELQRVFDLATAWKAIVLIDEADVFLEQRSLHDMERNAMVACFLRYLEYYPGILMLTTNRVRTFDEAFVSRIHVSLHFRTLEPAVRKQIWQAFLSRAGTQDDVVTEAQLTELSERDLNGRQVKNATRTANSLAFSRGQNLRFEHVEEVLNVMNDFDEEFKSMTAK</sequence>
<dbReference type="InterPro" id="IPR054289">
    <property type="entry name" value="DUF7025"/>
</dbReference>
<feature type="region of interest" description="Disordered" evidence="1">
    <location>
        <begin position="368"/>
        <end position="395"/>
    </location>
</feature>
<proteinExistence type="predicted"/>
<dbReference type="AlphaFoldDB" id="A0A167X0V9"/>
<evidence type="ECO:0000256" key="1">
    <source>
        <dbReference type="SAM" id="MobiDB-lite"/>
    </source>
</evidence>
<name>A0A167X0V9_9AGAM</name>
<dbReference type="EMBL" id="KV417776">
    <property type="protein sequence ID" value="KZP06702.1"/>
    <property type="molecule type" value="Genomic_DNA"/>
</dbReference>
<evidence type="ECO:0000313" key="4">
    <source>
        <dbReference type="Proteomes" id="UP000076532"/>
    </source>
</evidence>
<dbReference type="Proteomes" id="UP000076532">
    <property type="component" value="Unassembled WGS sequence"/>
</dbReference>
<feature type="compositionally biased region" description="Polar residues" evidence="1">
    <location>
        <begin position="31"/>
        <end position="43"/>
    </location>
</feature>
<dbReference type="InterPro" id="IPR003593">
    <property type="entry name" value="AAA+_ATPase"/>
</dbReference>
<dbReference type="OrthoDB" id="10042665at2759"/>
<keyword evidence="4" id="KW-1185">Reference proteome</keyword>
<keyword evidence="3" id="KW-0378">Hydrolase</keyword>
<dbReference type="PANTHER" id="PTHR46411">
    <property type="entry name" value="FAMILY ATPASE, PUTATIVE-RELATED"/>
    <property type="match status" value="1"/>
</dbReference>
<gene>
    <name evidence="3" type="ORF">FIBSPDRAFT_914651</name>
</gene>
<feature type="domain" description="AAA+ ATPase" evidence="2">
    <location>
        <begin position="489"/>
        <end position="616"/>
    </location>
</feature>